<protein>
    <recommendedName>
        <fullName evidence="4">Large ribosomal subunit protein uL4m</fullName>
    </recommendedName>
</protein>
<evidence type="ECO:0000256" key="3">
    <source>
        <dbReference type="ARBA" id="ARBA00023274"/>
    </source>
</evidence>
<dbReference type="OrthoDB" id="275876at2759"/>
<dbReference type="InterPro" id="IPR023574">
    <property type="entry name" value="Ribosomal_uL4_dom_sf"/>
</dbReference>
<dbReference type="Proteomes" id="UP000751190">
    <property type="component" value="Unassembled WGS sequence"/>
</dbReference>
<dbReference type="Gene3D" id="3.40.1370.10">
    <property type="match status" value="1"/>
</dbReference>
<dbReference type="InterPro" id="IPR013005">
    <property type="entry name" value="Ribosomal_uL4-like"/>
</dbReference>
<comment type="similarity">
    <text evidence="1">Belongs to the universal ribosomal protein uL4 family.</text>
</comment>
<evidence type="ECO:0000256" key="1">
    <source>
        <dbReference type="ARBA" id="ARBA00010528"/>
    </source>
</evidence>
<dbReference type="PANTHER" id="PTHR10746">
    <property type="entry name" value="50S RIBOSOMAL PROTEIN L4"/>
    <property type="match status" value="1"/>
</dbReference>
<comment type="caution">
    <text evidence="6">The sequence shown here is derived from an EMBL/GenBank/DDBJ whole genome shotgun (WGS) entry which is preliminary data.</text>
</comment>
<evidence type="ECO:0000256" key="5">
    <source>
        <dbReference type="SAM" id="MobiDB-lite"/>
    </source>
</evidence>
<dbReference type="InterPro" id="IPR002136">
    <property type="entry name" value="Ribosomal_uL4"/>
</dbReference>
<feature type="region of interest" description="Disordered" evidence="5">
    <location>
        <begin position="177"/>
        <end position="215"/>
    </location>
</feature>
<dbReference type="GO" id="GO:0006412">
    <property type="term" value="P:translation"/>
    <property type="evidence" value="ECO:0007669"/>
    <property type="project" value="InterPro"/>
</dbReference>
<evidence type="ECO:0000313" key="7">
    <source>
        <dbReference type="Proteomes" id="UP000751190"/>
    </source>
</evidence>
<dbReference type="HAMAP" id="MF_01328_B">
    <property type="entry name" value="Ribosomal_uL4_B"/>
    <property type="match status" value="1"/>
</dbReference>
<name>A0A8J5XD37_DIALT</name>
<dbReference type="GO" id="GO:0005840">
    <property type="term" value="C:ribosome"/>
    <property type="evidence" value="ECO:0007669"/>
    <property type="project" value="UniProtKB-KW"/>
</dbReference>
<reference evidence="6" key="1">
    <citation type="submission" date="2021-05" db="EMBL/GenBank/DDBJ databases">
        <title>The genome of the haptophyte Pavlova lutheri (Diacronema luteri, Pavlovales) - a model for lipid biosynthesis in eukaryotic algae.</title>
        <authorList>
            <person name="Hulatt C.J."/>
            <person name="Posewitz M.C."/>
        </authorList>
    </citation>
    <scope>NUCLEOTIDE SEQUENCE</scope>
    <source>
        <strain evidence="6">NIVA-4/92</strain>
    </source>
</reference>
<dbReference type="SUPFAM" id="SSF52166">
    <property type="entry name" value="Ribosomal protein L4"/>
    <property type="match status" value="1"/>
</dbReference>
<proteinExistence type="inferred from homology"/>
<organism evidence="6 7">
    <name type="scientific">Diacronema lutheri</name>
    <name type="common">Unicellular marine alga</name>
    <name type="synonym">Monochrysis lutheri</name>
    <dbReference type="NCBI Taxonomy" id="2081491"/>
    <lineage>
        <taxon>Eukaryota</taxon>
        <taxon>Haptista</taxon>
        <taxon>Haptophyta</taxon>
        <taxon>Pavlovophyceae</taxon>
        <taxon>Pavlovales</taxon>
        <taxon>Pavlovaceae</taxon>
        <taxon>Diacronema</taxon>
    </lineage>
</organism>
<evidence type="ECO:0000256" key="4">
    <source>
        <dbReference type="ARBA" id="ARBA00040565"/>
    </source>
</evidence>
<dbReference type="GO" id="GO:0003735">
    <property type="term" value="F:structural constituent of ribosome"/>
    <property type="evidence" value="ECO:0007669"/>
    <property type="project" value="InterPro"/>
</dbReference>
<evidence type="ECO:0000313" key="6">
    <source>
        <dbReference type="EMBL" id="KAG8463351.1"/>
    </source>
</evidence>
<feature type="region of interest" description="Disordered" evidence="5">
    <location>
        <begin position="93"/>
        <end position="142"/>
    </location>
</feature>
<keyword evidence="3" id="KW-0687">Ribonucleoprotein</keyword>
<dbReference type="PANTHER" id="PTHR10746:SF6">
    <property type="entry name" value="LARGE RIBOSOMAL SUBUNIT PROTEIN UL4M"/>
    <property type="match status" value="1"/>
</dbReference>
<dbReference type="EMBL" id="JAGTXO010000016">
    <property type="protein sequence ID" value="KAG8463351.1"/>
    <property type="molecule type" value="Genomic_DNA"/>
</dbReference>
<dbReference type="AlphaFoldDB" id="A0A8J5XD37"/>
<gene>
    <name evidence="6" type="ORF">KFE25_004862</name>
</gene>
<keyword evidence="7" id="KW-1185">Reference proteome</keyword>
<dbReference type="NCBIfam" id="TIGR03953">
    <property type="entry name" value="rplD_bact"/>
    <property type="match status" value="1"/>
</dbReference>
<keyword evidence="2" id="KW-0689">Ribosomal protein</keyword>
<dbReference type="OMA" id="CAFNSIT"/>
<sequence length="371" mass="39199">MLRALWTKGAPSVCAARGVLREARAGLRARGAPALPSTVPARRGAYLEAWLSSFENARAGIVRLNPEVWGVPLRPDIVHSTLVWARACQRAGTHKAKTKGEVSGTGKKPFPQKGRGRARHGSRRSPQFVGGGVAHPPRPRDYSYTLPKKVKALALKVALSDKYASGQLVVLSGYGHAASAPPRHADADSDAPSDATSGQELAAIGQEHSGKTRELYRQLSEGGLRLRVGAQKALLLHGGDAEGELVERAASNMPGIQARAASMVHLQDLISHTLLVASLLAVEQLERRLSTERRHALAVPPPAAVVGYAPDDPASAALAHVCNDGLSRAIVRPLPAGLQRFALAPDGDAVLPWAAVDVRAQRILPPAQPPG</sequence>
<dbReference type="GO" id="GO:1990904">
    <property type="term" value="C:ribonucleoprotein complex"/>
    <property type="evidence" value="ECO:0007669"/>
    <property type="project" value="UniProtKB-KW"/>
</dbReference>
<feature type="compositionally biased region" description="Basic residues" evidence="5">
    <location>
        <begin position="114"/>
        <end position="123"/>
    </location>
</feature>
<accession>A0A8J5XD37</accession>
<evidence type="ECO:0000256" key="2">
    <source>
        <dbReference type="ARBA" id="ARBA00022980"/>
    </source>
</evidence>
<dbReference type="Pfam" id="PF00573">
    <property type="entry name" value="Ribosomal_L4"/>
    <property type="match status" value="1"/>
</dbReference>